<dbReference type="RefSeq" id="XP_016684574.1">
    <property type="nucleotide sequence ID" value="XM_016829085.2"/>
</dbReference>
<comment type="subcellular location">
    <subcellularLocation>
        <location evidence="1">Nucleus</location>
    </subcellularLocation>
</comment>
<evidence type="ECO:0000256" key="3">
    <source>
        <dbReference type="ARBA" id="ARBA00023125"/>
    </source>
</evidence>
<dbReference type="InterPro" id="IPR045843">
    <property type="entry name" value="IND-like"/>
</dbReference>
<keyword evidence="7" id="KW-1185">Reference proteome</keyword>
<dbReference type="SUPFAM" id="SSF47459">
    <property type="entry name" value="HLH, helix-loop-helix DNA-binding domain"/>
    <property type="match status" value="1"/>
</dbReference>
<dbReference type="InterPro" id="IPR036638">
    <property type="entry name" value="HLH_DNA-bd_sf"/>
</dbReference>
<evidence type="ECO:0000313" key="8">
    <source>
        <dbReference type="RefSeq" id="XP_016684574.1"/>
    </source>
</evidence>
<dbReference type="AlphaFoldDB" id="A0A1U8J8P2"/>
<evidence type="ECO:0000256" key="5">
    <source>
        <dbReference type="ARBA" id="ARBA00023242"/>
    </source>
</evidence>
<reference evidence="8" key="2">
    <citation type="submission" date="2025-08" db="UniProtKB">
        <authorList>
            <consortium name="RefSeq"/>
        </authorList>
    </citation>
    <scope>IDENTIFICATION</scope>
</reference>
<dbReference type="KEGG" id="ghi:107903004"/>
<organism evidence="7 8">
    <name type="scientific">Gossypium hirsutum</name>
    <name type="common">Upland cotton</name>
    <name type="synonym">Gossypium mexicanum</name>
    <dbReference type="NCBI Taxonomy" id="3635"/>
    <lineage>
        <taxon>Eukaryota</taxon>
        <taxon>Viridiplantae</taxon>
        <taxon>Streptophyta</taxon>
        <taxon>Embryophyta</taxon>
        <taxon>Tracheophyta</taxon>
        <taxon>Spermatophyta</taxon>
        <taxon>Magnoliopsida</taxon>
        <taxon>eudicotyledons</taxon>
        <taxon>Gunneridae</taxon>
        <taxon>Pentapetalae</taxon>
        <taxon>rosids</taxon>
        <taxon>malvids</taxon>
        <taxon>Malvales</taxon>
        <taxon>Malvaceae</taxon>
        <taxon>Malvoideae</taxon>
        <taxon>Gossypium</taxon>
    </lineage>
</organism>
<name>A0A1U8J8P2_GOSHI</name>
<dbReference type="PANTHER" id="PTHR16223">
    <property type="entry name" value="TRANSCRIPTION FACTOR BHLH83-RELATED"/>
    <property type="match status" value="1"/>
</dbReference>
<evidence type="ECO:0000256" key="4">
    <source>
        <dbReference type="ARBA" id="ARBA00023163"/>
    </source>
</evidence>
<keyword evidence="2" id="KW-0805">Transcription regulation</keyword>
<dbReference type="InterPro" id="IPR011598">
    <property type="entry name" value="bHLH_dom"/>
</dbReference>
<reference evidence="7" key="1">
    <citation type="journal article" date="2020" name="Nat. Genet.">
        <title>Genomic diversifications of five Gossypium allopolyploid species and their impact on cotton improvement.</title>
        <authorList>
            <person name="Chen Z.J."/>
            <person name="Sreedasyam A."/>
            <person name="Ando A."/>
            <person name="Song Q."/>
            <person name="De Santiago L.M."/>
            <person name="Hulse-Kemp A.M."/>
            <person name="Ding M."/>
            <person name="Ye W."/>
            <person name="Kirkbride R.C."/>
            <person name="Jenkins J."/>
            <person name="Plott C."/>
            <person name="Lovell J."/>
            <person name="Lin Y.M."/>
            <person name="Vaughn R."/>
            <person name="Liu B."/>
            <person name="Simpson S."/>
            <person name="Scheffler B.E."/>
            <person name="Wen L."/>
            <person name="Saski C.A."/>
            <person name="Grover C.E."/>
            <person name="Hu G."/>
            <person name="Conover J.L."/>
            <person name="Carlson J.W."/>
            <person name="Shu S."/>
            <person name="Boston L.B."/>
            <person name="Williams M."/>
            <person name="Peterson D.G."/>
            <person name="McGee K."/>
            <person name="Jones D.C."/>
            <person name="Wendel J.F."/>
            <person name="Stelly D.M."/>
            <person name="Grimwood J."/>
            <person name="Schmutz J."/>
        </authorList>
    </citation>
    <scope>NUCLEOTIDE SEQUENCE [LARGE SCALE GENOMIC DNA]</scope>
    <source>
        <strain evidence="7">cv. TM-1</strain>
    </source>
</reference>
<dbReference type="GO" id="GO:0046983">
    <property type="term" value="F:protein dimerization activity"/>
    <property type="evidence" value="ECO:0007669"/>
    <property type="project" value="InterPro"/>
</dbReference>
<sequence length="178" mass="19740">MQMQALCSCEEAIDIGTMMENKRNPFSVDHTGFTSLASKRQKATKEKKDQVSERIAALQQLVSPYGKCLLRLLMELSVCHSCEVMFGSLQTDTASVLLEAMGYIRFLHEQVKVLSAPYLQTIPANSLQDDDQYSLRNRGLCLAPVSCTVGLARSNGADIWAPVKTTSPKFDEVISQFN</sequence>
<evidence type="ECO:0000259" key="6">
    <source>
        <dbReference type="PROSITE" id="PS50888"/>
    </source>
</evidence>
<dbReference type="Gene3D" id="4.10.280.10">
    <property type="entry name" value="Helix-loop-helix DNA-binding domain"/>
    <property type="match status" value="1"/>
</dbReference>
<dbReference type="PaxDb" id="3635-A0A1U8J8P2"/>
<dbReference type="GeneID" id="107903004"/>
<proteinExistence type="predicted"/>
<evidence type="ECO:0000256" key="2">
    <source>
        <dbReference type="ARBA" id="ARBA00023015"/>
    </source>
</evidence>
<keyword evidence="3" id="KW-0238">DNA-binding</keyword>
<feature type="domain" description="BHLH" evidence="6">
    <location>
        <begin position="35"/>
        <end position="107"/>
    </location>
</feature>
<protein>
    <submittedName>
        <fullName evidence="8">Transcription factor bHLH153 isoform X1</fullName>
    </submittedName>
</protein>
<dbReference type="OrthoDB" id="785070at2759"/>
<dbReference type="STRING" id="3635.A0A1U8J8P2"/>
<gene>
    <name evidence="8" type="primary">LOC107903004</name>
</gene>
<evidence type="ECO:0000313" key="7">
    <source>
        <dbReference type="Proteomes" id="UP000818029"/>
    </source>
</evidence>
<dbReference type="PROSITE" id="PS50888">
    <property type="entry name" value="BHLH"/>
    <property type="match status" value="1"/>
</dbReference>
<keyword evidence="4" id="KW-0804">Transcription</keyword>
<dbReference type="Proteomes" id="UP000818029">
    <property type="component" value="Chromosome D02"/>
</dbReference>
<dbReference type="CDD" id="cd11393">
    <property type="entry name" value="bHLH_AtbHLH_like"/>
    <property type="match status" value="1"/>
</dbReference>
<accession>A0A1U8J8P2</accession>
<dbReference type="GO" id="GO:0005634">
    <property type="term" value="C:nucleus"/>
    <property type="evidence" value="ECO:0000318"/>
    <property type="project" value="GO_Central"/>
</dbReference>
<dbReference type="GO" id="GO:0000978">
    <property type="term" value="F:RNA polymerase II cis-regulatory region sequence-specific DNA binding"/>
    <property type="evidence" value="ECO:0000318"/>
    <property type="project" value="GO_Central"/>
</dbReference>
<dbReference type="PANTHER" id="PTHR16223:SF249">
    <property type="entry name" value="TRANSCRIPTION FACTOR BHLH154"/>
    <property type="match status" value="1"/>
</dbReference>
<dbReference type="GO" id="GO:0000981">
    <property type="term" value="F:DNA-binding transcription factor activity, RNA polymerase II-specific"/>
    <property type="evidence" value="ECO:0000318"/>
    <property type="project" value="GO_Central"/>
</dbReference>
<evidence type="ECO:0000256" key="1">
    <source>
        <dbReference type="ARBA" id="ARBA00004123"/>
    </source>
</evidence>
<dbReference type="InterPro" id="IPR045239">
    <property type="entry name" value="bHLH95_bHLH"/>
</dbReference>
<dbReference type="GO" id="GO:0006357">
    <property type="term" value="P:regulation of transcription by RNA polymerase II"/>
    <property type="evidence" value="ECO:0000318"/>
    <property type="project" value="GO_Central"/>
</dbReference>
<keyword evidence="5" id="KW-0539">Nucleus</keyword>